<dbReference type="PANTHER" id="PTHR43827:SF13">
    <property type="entry name" value="ALDO_KETO REDUCTASE FAMILY PROTEIN"/>
    <property type="match status" value="1"/>
</dbReference>
<dbReference type="Proteomes" id="UP000019384">
    <property type="component" value="Unassembled WGS sequence"/>
</dbReference>
<dbReference type="GO" id="GO:0047011">
    <property type="term" value="F:2-dehydropantolactone reductase (A-specific) activity"/>
    <property type="evidence" value="ECO:0007669"/>
    <property type="project" value="UniProtKB-ARBA"/>
</dbReference>
<evidence type="ECO:0000256" key="8">
    <source>
        <dbReference type="PIRSR" id="PIRSR000097-2"/>
    </source>
</evidence>
<reference evidence="11" key="1">
    <citation type="submission" date="2013-12" db="EMBL/GenBank/DDBJ databases">
        <authorList>
            <person name="Genoscope - CEA"/>
        </authorList>
    </citation>
    <scope>NUCLEOTIDE SEQUENCE</scope>
    <source>
        <strain evidence="11">CBS 1993</strain>
    </source>
</reference>
<evidence type="ECO:0000256" key="3">
    <source>
        <dbReference type="ARBA" id="ARBA00051098"/>
    </source>
</evidence>
<dbReference type="PRINTS" id="PR00069">
    <property type="entry name" value="ALDKETRDTASE"/>
</dbReference>
<dbReference type="PANTHER" id="PTHR43827">
    <property type="entry name" value="2,5-DIKETO-D-GLUCONIC ACID REDUCTASE"/>
    <property type="match status" value="1"/>
</dbReference>
<dbReference type="FunFam" id="3.20.20.100:FF:000002">
    <property type="entry name" value="2,5-diketo-D-gluconic acid reductase A"/>
    <property type="match status" value="1"/>
</dbReference>
<keyword evidence="1" id="KW-0560">Oxidoreductase</keyword>
<dbReference type="InterPro" id="IPR020471">
    <property type="entry name" value="AKR"/>
</dbReference>
<evidence type="ECO:0000256" key="7">
    <source>
        <dbReference type="PIRSR" id="PIRSR000097-1"/>
    </source>
</evidence>
<dbReference type="Pfam" id="PF00248">
    <property type="entry name" value="Aldo_ket_red"/>
    <property type="match status" value="1"/>
</dbReference>
<dbReference type="PIRSF" id="PIRSF000097">
    <property type="entry name" value="AKR"/>
    <property type="match status" value="1"/>
</dbReference>
<evidence type="ECO:0000256" key="5">
    <source>
        <dbReference type="ARBA" id="ARBA00079693"/>
    </source>
</evidence>
<feature type="domain" description="NADP-dependent oxidoreductase" evidence="10">
    <location>
        <begin position="19"/>
        <end position="265"/>
    </location>
</feature>
<dbReference type="PROSITE" id="PS00062">
    <property type="entry name" value="ALDOKETO_REDUCTASE_2"/>
    <property type="match status" value="1"/>
</dbReference>
<dbReference type="GO" id="GO:0019568">
    <property type="term" value="P:arabinose catabolic process"/>
    <property type="evidence" value="ECO:0007669"/>
    <property type="project" value="EnsemblFungi"/>
</dbReference>
<dbReference type="HOGENOM" id="CLU_023205_0_1_1"/>
<dbReference type="STRING" id="1382522.W6MNL4"/>
<comment type="catalytic activity">
    <reaction evidence="2">
        <text>(R)-pantolactone + NADP(+) = 2-dehydropantolactone + NADPH + H(+)</text>
        <dbReference type="Rhea" id="RHEA:18981"/>
        <dbReference type="ChEBI" id="CHEBI:15378"/>
        <dbReference type="ChEBI" id="CHEBI:16719"/>
        <dbReference type="ChEBI" id="CHEBI:18395"/>
        <dbReference type="ChEBI" id="CHEBI:57783"/>
        <dbReference type="ChEBI" id="CHEBI:58349"/>
        <dbReference type="EC" id="1.1.1.358"/>
    </reaction>
</comment>
<dbReference type="EC" id="1.1.1.358" evidence="4"/>
<dbReference type="CDD" id="cd19071">
    <property type="entry name" value="AKR_AKR1-5-like"/>
    <property type="match status" value="1"/>
</dbReference>
<accession>W6MNL4</accession>
<dbReference type="GO" id="GO:0042843">
    <property type="term" value="P:D-xylose catabolic process"/>
    <property type="evidence" value="ECO:0007669"/>
    <property type="project" value="EnsemblFungi"/>
</dbReference>
<dbReference type="SUPFAM" id="SSF51430">
    <property type="entry name" value="NAD(P)-linked oxidoreductase"/>
    <property type="match status" value="1"/>
</dbReference>
<feature type="active site" description="Proton donor" evidence="7">
    <location>
        <position position="52"/>
    </location>
</feature>
<gene>
    <name evidence="11" type="ORF">KUCA_T00004203001</name>
</gene>
<dbReference type="OrthoDB" id="416253at2759"/>
<dbReference type="EMBL" id="HG793129">
    <property type="protein sequence ID" value="CDK28221.1"/>
    <property type="molecule type" value="Genomic_DNA"/>
</dbReference>
<comment type="catalytic activity">
    <reaction evidence="3">
        <text>isatin + NADPH + H(+) = 3-hydroxyindolin-2-one + NADP(+)</text>
        <dbReference type="Rhea" id="RHEA:68608"/>
        <dbReference type="ChEBI" id="CHEBI:15378"/>
        <dbReference type="ChEBI" id="CHEBI:27539"/>
        <dbReference type="ChEBI" id="CHEBI:28536"/>
        <dbReference type="ChEBI" id="CHEBI:57783"/>
        <dbReference type="ChEBI" id="CHEBI:58349"/>
    </reaction>
</comment>
<dbReference type="GO" id="GO:0042180">
    <property type="term" value="P:ketone metabolic process"/>
    <property type="evidence" value="ECO:0007669"/>
    <property type="project" value="UniProtKB-ARBA"/>
</dbReference>
<keyword evidence="12" id="KW-1185">Reference proteome</keyword>
<dbReference type="GO" id="GO:0034599">
    <property type="term" value="P:cellular response to oxidative stress"/>
    <property type="evidence" value="ECO:0007669"/>
    <property type="project" value="EnsemblFungi"/>
</dbReference>
<evidence type="ECO:0000313" key="12">
    <source>
        <dbReference type="Proteomes" id="UP000019384"/>
    </source>
</evidence>
<dbReference type="GeneID" id="34521599"/>
<dbReference type="AlphaFoldDB" id="W6MNL4"/>
<sequence length="281" mass="31344">MSPIPKLIQLSSGHAFPTVGLGTWEVPNSATAKVVYEALKTGYRLIDCASLYGNEAECGEGISKWLDEGNSREDVKYTTKLWNSENGYGNAKRAIKRCLEKVKQLGYIDLLLIHSPLEGPKMRLETYKAMQEAVDEGLVKSIGVSNYGIKHIDELLAWDGLKYKPVVNQIEISPWLMRQELADACNERGIEVEAYAPLGHGGKINDPTVTKIAARKNVSGAQVLIRWSMQKKHIPLPKTKTVSRLAGNLDVYSFSLTEEEIRELDHPKAYEPTDWECTDAP</sequence>
<dbReference type="InterPro" id="IPR036812">
    <property type="entry name" value="NAD(P)_OxRdtase_dom_sf"/>
</dbReference>
<protein>
    <recommendedName>
        <fullName evidence="5">2-dehydropantolactone reductase</fullName>
        <ecNumber evidence="4">1.1.1.358</ecNumber>
    </recommendedName>
    <alternativeName>
        <fullName evidence="5">2-dehydropantolactone reductase</fullName>
    </alternativeName>
    <alternativeName>
        <fullName evidence="6">Ketopantoyl-lactone reductase</fullName>
    </alternativeName>
</protein>
<evidence type="ECO:0000256" key="6">
    <source>
        <dbReference type="ARBA" id="ARBA00081322"/>
    </source>
</evidence>
<dbReference type="PROSITE" id="PS00063">
    <property type="entry name" value="ALDOKETO_REDUCTASE_3"/>
    <property type="match status" value="1"/>
</dbReference>
<evidence type="ECO:0000313" key="11">
    <source>
        <dbReference type="EMBL" id="CDK28221.1"/>
    </source>
</evidence>
<name>W6MNL4_9ASCO</name>
<evidence type="ECO:0000256" key="1">
    <source>
        <dbReference type="ARBA" id="ARBA00023002"/>
    </source>
</evidence>
<evidence type="ECO:0000259" key="10">
    <source>
        <dbReference type="Pfam" id="PF00248"/>
    </source>
</evidence>
<feature type="site" description="Lowers pKa of active site Tyr" evidence="9">
    <location>
        <position position="80"/>
    </location>
</feature>
<dbReference type="Gene3D" id="3.20.20.100">
    <property type="entry name" value="NADP-dependent oxidoreductase domain"/>
    <property type="match status" value="1"/>
</dbReference>
<proteinExistence type="predicted"/>
<dbReference type="PROSITE" id="PS00798">
    <property type="entry name" value="ALDOKETO_REDUCTASE_1"/>
    <property type="match status" value="1"/>
</dbReference>
<dbReference type="GO" id="GO:0004032">
    <property type="term" value="F:aldose reductase (NADPH) activity"/>
    <property type="evidence" value="ECO:0007669"/>
    <property type="project" value="EnsemblFungi"/>
</dbReference>
<evidence type="ECO:0000256" key="4">
    <source>
        <dbReference type="ARBA" id="ARBA00066965"/>
    </source>
</evidence>
<dbReference type="RefSeq" id="XP_022460211.1">
    <property type="nucleotide sequence ID" value="XM_022600913.1"/>
</dbReference>
<dbReference type="InterPro" id="IPR018170">
    <property type="entry name" value="Aldo/ket_reductase_CS"/>
</dbReference>
<evidence type="ECO:0000256" key="2">
    <source>
        <dbReference type="ARBA" id="ARBA00050878"/>
    </source>
</evidence>
<organism evidence="11 12">
    <name type="scientific">Kuraishia capsulata CBS 1993</name>
    <dbReference type="NCBI Taxonomy" id="1382522"/>
    <lineage>
        <taxon>Eukaryota</taxon>
        <taxon>Fungi</taxon>
        <taxon>Dikarya</taxon>
        <taxon>Ascomycota</taxon>
        <taxon>Saccharomycotina</taxon>
        <taxon>Pichiomycetes</taxon>
        <taxon>Pichiales</taxon>
        <taxon>Pichiaceae</taxon>
        <taxon>Kuraishia</taxon>
    </lineage>
</organism>
<feature type="binding site" evidence="8">
    <location>
        <position position="114"/>
    </location>
    <ligand>
        <name>substrate</name>
    </ligand>
</feature>
<reference evidence="11" key="2">
    <citation type="submission" date="2014-02" db="EMBL/GenBank/DDBJ databases">
        <title>Complete DNA sequence of /Kuraishia capsulata/ illustrates novel genomic features among budding yeasts (/Saccharomycotina/).</title>
        <authorList>
            <person name="Morales L."/>
            <person name="Noel B."/>
            <person name="Porcel B."/>
            <person name="Marcet-Houben M."/>
            <person name="Hullo M-F."/>
            <person name="Sacerdot C."/>
            <person name="Tekaia F."/>
            <person name="Leh-Louis V."/>
            <person name="Despons L."/>
            <person name="Khanna V."/>
            <person name="Aury J-M."/>
            <person name="Barbe V."/>
            <person name="Couloux A."/>
            <person name="Labadie K."/>
            <person name="Pelletier E."/>
            <person name="Souciet J-L."/>
            <person name="Boekhout T."/>
            <person name="Gabaldon T."/>
            <person name="Wincker P."/>
            <person name="Dujon B."/>
        </authorList>
    </citation>
    <scope>NUCLEOTIDE SEQUENCE</scope>
    <source>
        <strain evidence="11">CBS 1993</strain>
    </source>
</reference>
<dbReference type="InterPro" id="IPR023210">
    <property type="entry name" value="NADP_OxRdtase_dom"/>
</dbReference>
<evidence type="ECO:0000256" key="9">
    <source>
        <dbReference type="PIRSR" id="PIRSR000097-3"/>
    </source>
</evidence>